<keyword evidence="1" id="KW-0472">Membrane</keyword>
<evidence type="ECO:0000313" key="2">
    <source>
        <dbReference type="EMBL" id="KAF6081760.1"/>
    </source>
</evidence>
<name>A0A834DFW4_9CHIR</name>
<dbReference type="AlphaFoldDB" id="A0A834DFW4"/>
<sequence length="121" mass="13391">MAACAVHRVPGGQRPWTPICTCVAKALLMLWLPVRVHCGLWTDFFIKLSHLCLSGQRRTFRTFSYIPLMLCTNLFLPISIPLVPMSPYSSQPSGSFHITRSAAGSNSGGSLVSLIWVETKR</sequence>
<gene>
    <name evidence="2" type="ORF">HJG60_008779</name>
</gene>
<evidence type="ECO:0000313" key="3">
    <source>
        <dbReference type="Proteomes" id="UP000664940"/>
    </source>
</evidence>
<dbReference type="Proteomes" id="UP000664940">
    <property type="component" value="Unassembled WGS sequence"/>
</dbReference>
<organism evidence="2 3">
    <name type="scientific">Phyllostomus discolor</name>
    <name type="common">pale spear-nosed bat</name>
    <dbReference type="NCBI Taxonomy" id="89673"/>
    <lineage>
        <taxon>Eukaryota</taxon>
        <taxon>Metazoa</taxon>
        <taxon>Chordata</taxon>
        <taxon>Craniata</taxon>
        <taxon>Vertebrata</taxon>
        <taxon>Euteleostomi</taxon>
        <taxon>Mammalia</taxon>
        <taxon>Eutheria</taxon>
        <taxon>Laurasiatheria</taxon>
        <taxon>Chiroptera</taxon>
        <taxon>Yangochiroptera</taxon>
        <taxon>Phyllostomidae</taxon>
        <taxon>Phyllostominae</taxon>
        <taxon>Phyllostomus</taxon>
    </lineage>
</organism>
<reference evidence="2 3" key="1">
    <citation type="journal article" date="2020" name="Nature">
        <title>Six reference-quality genomes reveal evolution of bat adaptations.</title>
        <authorList>
            <person name="Jebb D."/>
            <person name="Huang Z."/>
            <person name="Pippel M."/>
            <person name="Hughes G.M."/>
            <person name="Lavrichenko K."/>
            <person name="Devanna P."/>
            <person name="Winkler S."/>
            <person name="Jermiin L.S."/>
            <person name="Skirmuntt E.C."/>
            <person name="Katzourakis A."/>
            <person name="Burkitt-Gray L."/>
            <person name="Ray D.A."/>
            <person name="Sullivan K.A.M."/>
            <person name="Roscito J.G."/>
            <person name="Kirilenko B.M."/>
            <person name="Davalos L.M."/>
            <person name="Corthals A.P."/>
            <person name="Power M.L."/>
            <person name="Jones G."/>
            <person name="Ransome R.D."/>
            <person name="Dechmann D.K.N."/>
            <person name="Locatelli A.G."/>
            <person name="Puechmaille S.J."/>
            <person name="Fedrigo O."/>
            <person name="Jarvis E.D."/>
            <person name="Hiller M."/>
            <person name="Vernes S.C."/>
            <person name="Myers E.W."/>
            <person name="Teeling E.C."/>
        </authorList>
    </citation>
    <scope>NUCLEOTIDE SEQUENCE [LARGE SCALE GENOMIC DNA]</scope>
    <source>
        <strain evidence="2">Bat1K_MPI-CBG_1</strain>
    </source>
</reference>
<accession>A0A834DFW4</accession>
<keyword evidence="1" id="KW-1133">Transmembrane helix</keyword>
<dbReference type="EMBL" id="JABVXQ010000013">
    <property type="protein sequence ID" value="KAF6081760.1"/>
    <property type="molecule type" value="Genomic_DNA"/>
</dbReference>
<protein>
    <submittedName>
        <fullName evidence="2">Uncharacterized protein</fullName>
    </submittedName>
</protein>
<feature type="transmembrane region" description="Helical" evidence="1">
    <location>
        <begin position="63"/>
        <end position="83"/>
    </location>
</feature>
<evidence type="ECO:0000256" key="1">
    <source>
        <dbReference type="SAM" id="Phobius"/>
    </source>
</evidence>
<proteinExistence type="predicted"/>
<comment type="caution">
    <text evidence="2">The sequence shown here is derived from an EMBL/GenBank/DDBJ whole genome shotgun (WGS) entry which is preliminary data.</text>
</comment>
<keyword evidence="1" id="KW-0812">Transmembrane</keyword>